<gene>
    <name evidence="3" type="ORF">FA13DRAFT_1792080</name>
</gene>
<dbReference type="InterPro" id="IPR019405">
    <property type="entry name" value="Lactonase_7-beta_prop"/>
</dbReference>
<dbReference type="Gene3D" id="2.130.10.10">
    <property type="entry name" value="YVTN repeat-like/Quinoprotein amine dehydrogenase"/>
    <property type="match status" value="1"/>
</dbReference>
<sequence>MDLNADLLPAHMGATAADTPLYLLSGSFRSLSLALLAFYPTNRTISHITTVNAFGPHQYLALNRQKGVVYTTSWATPPILSSWALKTGEDGSVTDVEHLNTVQITATSSYINIPPPFDFVYSAGGPTGEVHRLEKDGSIGEKVQEFLFVPPGELEKADKSRVALRYGSHGVELSSSGYAFIPVLGTSTIEMYRRDQATGRLEHVFSSPSPRGPASHDGPRHVKVHPNGKILYCVTEHNNFLDVYRIEDDALVHLSAHSLLPPHLRASSDIGPTDDPHLRSVYRCGTLMLTPSTDTFPAPIALFTTTRGATSAQRGWVSVFRLGSDGLVVPMLPPTVTSEGESVDEVGGIQSPLGARDETSRFETPTSSGKANALDIRVKSSRLGGPTESSGFWILLTDDDRKADMKGAVRVLEWDGWGVPGRNADPKTWEVKVVAEWPDKVGRGGRGRMMGEIVEVESVEPEFTGASHAIWLD</sequence>
<evidence type="ECO:0008006" key="5">
    <source>
        <dbReference type="Google" id="ProtNLM"/>
    </source>
</evidence>
<name>A0A4Y7TA13_COPMI</name>
<dbReference type="GO" id="GO:0017057">
    <property type="term" value="F:6-phosphogluconolactonase activity"/>
    <property type="evidence" value="ECO:0007669"/>
    <property type="project" value="TreeGrafter"/>
</dbReference>
<proteinExistence type="inferred from homology"/>
<dbReference type="Proteomes" id="UP000298030">
    <property type="component" value="Unassembled WGS sequence"/>
</dbReference>
<keyword evidence="4" id="KW-1185">Reference proteome</keyword>
<evidence type="ECO:0000313" key="3">
    <source>
        <dbReference type="EMBL" id="TEB30960.1"/>
    </source>
</evidence>
<comment type="caution">
    <text evidence="3">The sequence shown here is derived from an EMBL/GenBank/DDBJ whole genome shotgun (WGS) entry which is preliminary data.</text>
</comment>
<dbReference type="OrthoDB" id="1715191at2759"/>
<accession>A0A4Y7TA13</accession>
<protein>
    <recommendedName>
        <fullName evidence="5">Isomerase YbhE</fullName>
    </recommendedName>
</protein>
<reference evidence="3 4" key="1">
    <citation type="journal article" date="2019" name="Nat. Ecol. Evol.">
        <title>Megaphylogeny resolves global patterns of mushroom evolution.</title>
        <authorList>
            <person name="Varga T."/>
            <person name="Krizsan K."/>
            <person name="Foldi C."/>
            <person name="Dima B."/>
            <person name="Sanchez-Garcia M."/>
            <person name="Sanchez-Ramirez S."/>
            <person name="Szollosi G.J."/>
            <person name="Szarkandi J.G."/>
            <person name="Papp V."/>
            <person name="Albert L."/>
            <person name="Andreopoulos W."/>
            <person name="Angelini C."/>
            <person name="Antonin V."/>
            <person name="Barry K.W."/>
            <person name="Bougher N.L."/>
            <person name="Buchanan P."/>
            <person name="Buyck B."/>
            <person name="Bense V."/>
            <person name="Catcheside P."/>
            <person name="Chovatia M."/>
            <person name="Cooper J."/>
            <person name="Damon W."/>
            <person name="Desjardin D."/>
            <person name="Finy P."/>
            <person name="Geml J."/>
            <person name="Haridas S."/>
            <person name="Hughes K."/>
            <person name="Justo A."/>
            <person name="Karasinski D."/>
            <person name="Kautmanova I."/>
            <person name="Kiss B."/>
            <person name="Kocsube S."/>
            <person name="Kotiranta H."/>
            <person name="LaButti K.M."/>
            <person name="Lechner B.E."/>
            <person name="Liimatainen K."/>
            <person name="Lipzen A."/>
            <person name="Lukacs Z."/>
            <person name="Mihaltcheva S."/>
            <person name="Morgado L.N."/>
            <person name="Niskanen T."/>
            <person name="Noordeloos M.E."/>
            <person name="Ohm R.A."/>
            <person name="Ortiz-Santana B."/>
            <person name="Ovrebo C."/>
            <person name="Racz N."/>
            <person name="Riley R."/>
            <person name="Savchenko A."/>
            <person name="Shiryaev A."/>
            <person name="Soop K."/>
            <person name="Spirin V."/>
            <person name="Szebenyi C."/>
            <person name="Tomsovsky M."/>
            <person name="Tulloss R.E."/>
            <person name="Uehling J."/>
            <person name="Grigoriev I.V."/>
            <person name="Vagvolgyi C."/>
            <person name="Papp T."/>
            <person name="Martin F.M."/>
            <person name="Miettinen O."/>
            <person name="Hibbett D.S."/>
            <person name="Nagy L.G."/>
        </authorList>
    </citation>
    <scope>NUCLEOTIDE SEQUENCE [LARGE SCALE GENOMIC DNA]</scope>
    <source>
        <strain evidence="3 4">FP101781</strain>
    </source>
</reference>
<dbReference type="PANTHER" id="PTHR30344:SF4">
    <property type="entry name" value="CYCLASE, PUTATIVE (AFU_ORTHOLOGUE AFUA_6G11580)-RELATED"/>
    <property type="match status" value="1"/>
</dbReference>
<comment type="similarity">
    <text evidence="1">Belongs to the cycloisomerase 2 family.</text>
</comment>
<organism evidence="3 4">
    <name type="scientific">Coprinellus micaceus</name>
    <name type="common">Glistening ink-cap mushroom</name>
    <name type="synonym">Coprinus micaceus</name>
    <dbReference type="NCBI Taxonomy" id="71717"/>
    <lineage>
        <taxon>Eukaryota</taxon>
        <taxon>Fungi</taxon>
        <taxon>Dikarya</taxon>
        <taxon>Basidiomycota</taxon>
        <taxon>Agaricomycotina</taxon>
        <taxon>Agaricomycetes</taxon>
        <taxon>Agaricomycetidae</taxon>
        <taxon>Agaricales</taxon>
        <taxon>Agaricineae</taxon>
        <taxon>Psathyrellaceae</taxon>
        <taxon>Coprinellus</taxon>
    </lineage>
</organism>
<feature type="region of interest" description="Disordered" evidence="2">
    <location>
        <begin position="335"/>
        <end position="368"/>
    </location>
</feature>
<evidence type="ECO:0000256" key="2">
    <source>
        <dbReference type="SAM" id="MobiDB-lite"/>
    </source>
</evidence>
<evidence type="ECO:0000256" key="1">
    <source>
        <dbReference type="ARBA" id="ARBA00005564"/>
    </source>
</evidence>
<dbReference type="InterPro" id="IPR015943">
    <property type="entry name" value="WD40/YVTN_repeat-like_dom_sf"/>
</dbReference>
<dbReference type="Pfam" id="PF10282">
    <property type="entry name" value="Lactonase"/>
    <property type="match status" value="1"/>
</dbReference>
<evidence type="ECO:0000313" key="4">
    <source>
        <dbReference type="Proteomes" id="UP000298030"/>
    </source>
</evidence>
<dbReference type="InterPro" id="IPR050282">
    <property type="entry name" value="Cycloisomerase_2"/>
</dbReference>
<dbReference type="EMBL" id="QPFP01000021">
    <property type="protein sequence ID" value="TEB30960.1"/>
    <property type="molecule type" value="Genomic_DNA"/>
</dbReference>
<dbReference type="STRING" id="71717.A0A4Y7TA13"/>
<dbReference type="AlphaFoldDB" id="A0A4Y7TA13"/>
<dbReference type="SUPFAM" id="SSF50974">
    <property type="entry name" value="Nitrous oxide reductase, N-terminal domain"/>
    <property type="match status" value="1"/>
</dbReference>
<dbReference type="PANTHER" id="PTHR30344">
    <property type="entry name" value="6-PHOSPHOGLUCONOLACTONASE-RELATED"/>
    <property type="match status" value="1"/>
</dbReference>
<dbReference type="InterPro" id="IPR011045">
    <property type="entry name" value="N2O_reductase_N"/>
</dbReference>